<sequence>MLHFRSCFLSSLLCLTFCFFCSIVLQTLCLSSDFIHLPFSIIACCSLFHHLFTCFCSYYSLFSVTSFHISSFFCVLATASDLWHIDLGFCGSSNIST</sequence>
<feature type="signal peptide" evidence="2">
    <location>
        <begin position="1"/>
        <end position="18"/>
    </location>
</feature>
<feature type="chain" id="PRO_5001519738" description="Secreted protein" evidence="2">
    <location>
        <begin position="19"/>
        <end position="97"/>
    </location>
</feature>
<evidence type="ECO:0008006" key="4">
    <source>
        <dbReference type="Google" id="ProtNLM"/>
    </source>
</evidence>
<feature type="transmembrane region" description="Helical" evidence="1">
    <location>
        <begin position="39"/>
        <end position="61"/>
    </location>
</feature>
<dbReference type="EMBL" id="GBBK01005603">
    <property type="protein sequence ID" value="JAC18879.1"/>
    <property type="molecule type" value="mRNA"/>
</dbReference>
<keyword evidence="1" id="KW-0812">Transmembrane</keyword>
<dbReference type="AlphaFoldDB" id="A0A023FDP1"/>
<keyword evidence="1" id="KW-1133">Transmembrane helix</keyword>
<organism evidence="3">
    <name type="scientific">Amblyomma cajennense</name>
    <name type="common">Cayenne tick</name>
    <name type="synonym">Acarus cajennensis</name>
    <dbReference type="NCBI Taxonomy" id="34607"/>
    <lineage>
        <taxon>Eukaryota</taxon>
        <taxon>Metazoa</taxon>
        <taxon>Ecdysozoa</taxon>
        <taxon>Arthropoda</taxon>
        <taxon>Chelicerata</taxon>
        <taxon>Arachnida</taxon>
        <taxon>Acari</taxon>
        <taxon>Parasitiformes</taxon>
        <taxon>Ixodida</taxon>
        <taxon>Ixodoidea</taxon>
        <taxon>Ixodidae</taxon>
        <taxon>Amblyomminae</taxon>
        <taxon>Amblyomma</taxon>
    </lineage>
</organism>
<keyword evidence="1" id="KW-0472">Membrane</keyword>
<proteinExistence type="evidence at transcript level"/>
<evidence type="ECO:0000256" key="2">
    <source>
        <dbReference type="SAM" id="SignalP"/>
    </source>
</evidence>
<keyword evidence="2" id="KW-0732">Signal</keyword>
<evidence type="ECO:0000313" key="3">
    <source>
        <dbReference type="EMBL" id="JAC18879.1"/>
    </source>
</evidence>
<protein>
    <recommendedName>
        <fullName evidence="4">Secreted protein</fullName>
    </recommendedName>
</protein>
<name>A0A023FDP1_AMBCJ</name>
<accession>A0A023FDP1</accession>
<evidence type="ECO:0000256" key="1">
    <source>
        <dbReference type="SAM" id="Phobius"/>
    </source>
</evidence>
<reference evidence="3" key="1">
    <citation type="submission" date="2014-03" db="EMBL/GenBank/DDBJ databases">
        <title>The sialotranscriptome of Amblyomma triste, Amblyomma parvum and Amblyomma cajennense ticks, uncovered by 454-based RNA-seq.</title>
        <authorList>
            <person name="Garcia G.R."/>
            <person name="Gardinassi L.G."/>
            <person name="Ribeiro J.M."/>
            <person name="Anatriello E."/>
            <person name="Ferreira B.R."/>
            <person name="Moreira H.N."/>
            <person name="Mafra C."/>
            <person name="Olegario M.M."/>
            <person name="Szabo P.J."/>
            <person name="Miranda-Santos I.K."/>
            <person name="Maruyama S.R."/>
        </authorList>
    </citation>
    <scope>NUCLEOTIDE SEQUENCE</scope>
    <source>
        <strain evidence="3">Uberlandia</strain>
        <tissue evidence="3">Salivary glands</tissue>
    </source>
</reference>